<evidence type="ECO:0000259" key="9">
    <source>
        <dbReference type="Pfam" id="PF07715"/>
    </source>
</evidence>
<comment type="subcellular location">
    <subcellularLocation>
        <location evidence="1 7">Cell outer membrane</location>
        <topology evidence="1 7">Multi-pass membrane protein</topology>
    </subcellularLocation>
</comment>
<evidence type="ECO:0000313" key="10">
    <source>
        <dbReference type="EMBL" id="MBE9666634.1"/>
    </source>
</evidence>
<evidence type="ECO:0000256" key="8">
    <source>
        <dbReference type="SAM" id="SignalP"/>
    </source>
</evidence>
<keyword evidence="6 7" id="KW-0998">Cell outer membrane</keyword>
<evidence type="ECO:0000313" key="11">
    <source>
        <dbReference type="Proteomes" id="UP000632774"/>
    </source>
</evidence>
<dbReference type="PROSITE" id="PS00018">
    <property type="entry name" value="EF_HAND_1"/>
    <property type="match status" value="1"/>
</dbReference>
<dbReference type="Gene3D" id="2.60.40.1120">
    <property type="entry name" value="Carboxypeptidase-like, regulatory domain"/>
    <property type="match status" value="1"/>
</dbReference>
<dbReference type="InterPro" id="IPR018247">
    <property type="entry name" value="EF_Hand_1_Ca_BS"/>
</dbReference>
<evidence type="ECO:0000256" key="7">
    <source>
        <dbReference type="PROSITE-ProRule" id="PRU01360"/>
    </source>
</evidence>
<evidence type="ECO:0000256" key="3">
    <source>
        <dbReference type="ARBA" id="ARBA00022452"/>
    </source>
</evidence>
<keyword evidence="3 7" id="KW-1134">Transmembrane beta strand</keyword>
<dbReference type="Gene3D" id="2.40.170.20">
    <property type="entry name" value="TonB-dependent receptor, beta-barrel domain"/>
    <property type="match status" value="1"/>
</dbReference>
<keyword evidence="2 7" id="KW-0813">Transport</keyword>
<proteinExistence type="inferred from homology"/>
<keyword evidence="11" id="KW-1185">Reference proteome</keyword>
<dbReference type="NCBIfam" id="TIGR04057">
    <property type="entry name" value="SusC_RagA_signa"/>
    <property type="match status" value="1"/>
</dbReference>
<dbReference type="InterPro" id="IPR036942">
    <property type="entry name" value="Beta-barrel_TonB_sf"/>
</dbReference>
<dbReference type="InterPro" id="IPR039426">
    <property type="entry name" value="TonB-dep_rcpt-like"/>
</dbReference>
<keyword evidence="10" id="KW-0675">Receptor</keyword>
<comment type="caution">
    <text evidence="10">The sequence shown here is derived from an EMBL/GenBank/DDBJ whole genome shotgun (WGS) entry which is preliminary data.</text>
</comment>
<dbReference type="SUPFAM" id="SSF49464">
    <property type="entry name" value="Carboxypeptidase regulatory domain-like"/>
    <property type="match status" value="1"/>
</dbReference>
<dbReference type="InterPro" id="IPR023997">
    <property type="entry name" value="TonB-dep_OMP_SusC/RagA_CS"/>
</dbReference>
<protein>
    <submittedName>
        <fullName evidence="10">TonB-dependent receptor</fullName>
    </submittedName>
</protein>
<dbReference type="SUPFAM" id="SSF56935">
    <property type="entry name" value="Porins"/>
    <property type="match status" value="1"/>
</dbReference>
<organism evidence="10 11">
    <name type="scientific">Mucilaginibacter boryungensis</name>
    <dbReference type="NCBI Taxonomy" id="768480"/>
    <lineage>
        <taxon>Bacteria</taxon>
        <taxon>Pseudomonadati</taxon>
        <taxon>Bacteroidota</taxon>
        <taxon>Sphingobacteriia</taxon>
        <taxon>Sphingobacteriales</taxon>
        <taxon>Sphingobacteriaceae</taxon>
        <taxon>Mucilaginibacter</taxon>
    </lineage>
</organism>
<evidence type="ECO:0000256" key="6">
    <source>
        <dbReference type="ARBA" id="ARBA00023237"/>
    </source>
</evidence>
<evidence type="ECO:0000256" key="4">
    <source>
        <dbReference type="ARBA" id="ARBA00022692"/>
    </source>
</evidence>
<dbReference type="NCBIfam" id="TIGR04056">
    <property type="entry name" value="OMP_RagA_SusC"/>
    <property type="match status" value="1"/>
</dbReference>
<keyword evidence="4 7" id="KW-0812">Transmembrane</keyword>
<dbReference type="Proteomes" id="UP000632774">
    <property type="component" value="Unassembled WGS sequence"/>
</dbReference>
<evidence type="ECO:0000256" key="5">
    <source>
        <dbReference type="ARBA" id="ARBA00023136"/>
    </source>
</evidence>
<accession>A0ABR9XHZ0</accession>
<evidence type="ECO:0000256" key="1">
    <source>
        <dbReference type="ARBA" id="ARBA00004571"/>
    </source>
</evidence>
<keyword evidence="5 7" id="KW-0472">Membrane</keyword>
<dbReference type="Gene3D" id="2.170.130.10">
    <property type="entry name" value="TonB-dependent receptor, plug domain"/>
    <property type="match status" value="1"/>
</dbReference>
<dbReference type="PROSITE" id="PS52016">
    <property type="entry name" value="TONB_DEPENDENT_REC_3"/>
    <property type="match status" value="1"/>
</dbReference>
<dbReference type="InterPro" id="IPR037066">
    <property type="entry name" value="Plug_dom_sf"/>
</dbReference>
<dbReference type="EMBL" id="JADFFM010000001">
    <property type="protein sequence ID" value="MBE9666634.1"/>
    <property type="molecule type" value="Genomic_DNA"/>
</dbReference>
<feature type="signal peptide" evidence="8">
    <location>
        <begin position="1"/>
        <end position="20"/>
    </location>
</feature>
<dbReference type="Pfam" id="PF13715">
    <property type="entry name" value="CarbopepD_reg_2"/>
    <property type="match status" value="1"/>
</dbReference>
<dbReference type="InterPro" id="IPR023996">
    <property type="entry name" value="TonB-dep_OMP_SusC/RagA"/>
</dbReference>
<keyword evidence="8" id="KW-0732">Signal</keyword>
<reference evidence="10 11" key="1">
    <citation type="submission" date="2020-10" db="EMBL/GenBank/DDBJ databases">
        <title>Mucilaginibacter mali sp. nov., isolated from rhizosphere soil of apple orchard.</title>
        <authorList>
            <person name="Lee J.-S."/>
            <person name="Kim H.S."/>
            <person name="Kim J.-S."/>
        </authorList>
    </citation>
    <scope>NUCLEOTIDE SEQUENCE [LARGE SCALE GENOMIC DNA]</scope>
    <source>
        <strain evidence="10 11">KCTC 23157</strain>
    </source>
</reference>
<feature type="chain" id="PRO_5046030077" evidence="8">
    <location>
        <begin position="21"/>
        <end position="1090"/>
    </location>
</feature>
<feature type="domain" description="TonB-dependent receptor plug" evidence="9">
    <location>
        <begin position="118"/>
        <end position="223"/>
    </location>
</feature>
<gene>
    <name evidence="10" type="ORF">IRJ18_09700</name>
</gene>
<dbReference type="InterPro" id="IPR012910">
    <property type="entry name" value="Plug_dom"/>
</dbReference>
<evidence type="ECO:0000256" key="2">
    <source>
        <dbReference type="ARBA" id="ARBA00022448"/>
    </source>
</evidence>
<dbReference type="RefSeq" id="WP_194105978.1">
    <property type="nucleotide sequence ID" value="NZ_JADFFM010000001.1"/>
</dbReference>
<name>A0ABR9XHZ0_9SPHI</name>
<dbReference type="Pfam" id="PF07715">
    <property type="entry name" value="Plug"/>
    <property type="match status" value="1"/>
</dbReference>
<comment type="similarity">
    <text evidence="7">Belongs to the TonB-dependent receptor family.</text>
</comment>
<dbReference type="InterPro" id="IPR008969">
    <property type="entry name" value="CarboxyPept-like_regulatory"/>
</dbReference>
<sequence length="1090" mass="118400">MNKFLLQFCLLLFLCGTAFAQTRQVTGQVTEKGGKDPIPAVTVLVKGNKGGTQTDLNGNFKLSVPAGAVTLVFRSVGYKTTEVAVPASQSSVTVSLDADATQLNEVVAIGYGTVKRGDLAGSVTSVSAKDLKDNPSNSLAEALEGKLAGVQITTSQGAPGSDADINIRGRNSITQSGSPLFIVDGVQVENALNVLAPQDIATVDVLKDAASTAIYGARGSNGVVLITTKGGKNTNGKFNVSYNVNVGIQKLAKELEVMNPYDFVEYQYERFRLTGDSASLSRFTRLGSNFDTIKNYRNVPFVDWQQTMFGRKAVQQTHNLSVSGGTDKTQYNLSLTEDAQQGILIGSDYNRQVLNFRLDQTISDRLRVGFNVRYNNRTVNGAGTSDVGGSGSNNLRQIVRYTPFLQPGKALDDYDAFQTLTLNPGNGLALTNPLALIPAIYRKNSSNVLNLNGNVTYSIVKNLSLKSLISYDVSNTQIKAFDDTITSNARAYNTLPVLSVNNGQAITINNSNTLNYTNAAFLKSKGSLNFLIGEETYQTDTKANYLELRYFPAGITVDQAFANFNLAAAPAGATEPAPTSSEVLVHNLSLFSRLNFTWDNKYILSGTIRADGSSIFGPAKKWGYFPSGSFAWKVNEEKFMKGQDIFSELKLRVSYGTAGNNRITPFSYLQTLSTGKPYYLNDVLVGGVGPSNLLGNPLLQWETLISKNLGIDMGFLHGRIQASVDVYDNVTSKLLISNKIPTNAGETDQFQNVGSTENKGLEIQISANVLRTKKFNWNANWNISFNRNKIKSLGAQQSFTQNSGWFSSSNANADYLVKVGEEVGTMYGLVNDGYYKTSDFNTTAYTNASLPFATTQYTLKAGVPSSLTLAQPGSMKFIDQNGDGKIDANDYVVIGHALPRFIGGLNQQFSYGNFDMSVTLNYSYGGKVFNDNKMEFTSGYSNGANLLAIFNDRWHYANPVTGARTQATVGTTVVGAAPDVLDAINPNPKYWYPGTGVEYNQPQSFAVENSSYLRLNTLTIGYTLPKSVLSKLKINNLRVYATGSNIATITGYSGYDPEVNVRRQSPLTPNVDYSAYPKSRTYFLGLNVTF</sequence>